<feature type="non-terminal residue" evidence="1">
    <location>
        <position position="33"/>
    </location>
</feature>
<dbReference type="AlphaFoldDB" id="A0A382NVP1"/>
<organism evidence="1">
    <name type="scientific">marine metagenome</name>
    <dbReference type="NCBI Taxonomy" id="408172"/>
    <lineage>
        <taxon>unclassified sequences</taxon>
        <taxon>metagenomes</taxon>
        <taxon>ecological metagenomes</taxon>
    </lineage>
</organism>
<sequence length="33" mass="3730">MPIMNTYWATEDSAAYCNGKIINVSKTDKLIHT</sequence>
<evidence type="ECO:0000313" key="1">
    <source>
        <dbReference type="EMBL" id="SVC63812.1"/>
    </source>
</evidence>
<accession>A0A382NVP1</accession>
<proteinExistence type="predicted"/>
<protein>
    <submittedName>
        <fullName evidence="1">Uncharacterized protein</fullName>
    </submittedName>
</protein>
<gene>
    <name evidence="1" type="ORF">METZ01_LOCUS316666</name>
</gene>
<reference evidence="1" key="1">
    <citation type="submission" date="2018-05" db="EMBL/GenBank/DDBJ databases">
        <authorList>
            <person name="Lanie J.A."/>
            <person name="Ng W.-L."/>
            <person name="Kazmierczak K.M."/>
            <person name="Andrzejewski T.M."/>
            <person name="Davidsen T.M."/>
            <person name="Wayne K.J."/>
            <person name="Tettelin H."/>
            <person name="Glass J.I."/>
            <person name="Rusch D."/>
            <person name="Podicherti R."/>
            <person name="Tsui H.-C.T."/>
            <person name="Winkler M.E."/>
        </authorList>
    </citation>
    <scope>NUCLEOTIDE SEQUENCE</scope>
</reference>
<dbReference type="EMBL" id="UINC01102301">
    <property type="protein sequence ID" value="SVC63812.1"/>
    <property type="molecule type" value="Genomic_DNA"/>
</dbReference>
<name>A0A382NVP1_9ZZZZ</name>